<dbReference type="SMART" id="SM00155">
    <property type="entry name" value="PLDc"/>
    <property type="match status" value="2"/>
</dbReference>
<protein>
    <recommendedName>
        <fullName evidence="3">Phospholipase D</fullName>
    </recommendedName>
    <alternativeName>
        <fullName evidence="5">Choline phosphatase</fullName>
    </alternativeName>
</protein>
<accession>A0A2A4B1X6</accession>
<feature type="domain" description="PLD phosphodiesterase" evidence="6">
    <location>
        <begin position="110"/>
        <end position="137"/>
    </location>
</feature>
<comment type="function">
    <text evidence="1">Could be a virulence factor.</text>
</comment>
<dbReference type="Proteomes" id="UP000218366">
    <property type="component" value="Unassembled WGS sequence"/>
</dbReference>
<dbReference type="OrthoDB" id="9814092at2"/>
<proteinExistence type="predicted"/>
<dbReference type="PANTHER" id="PTHR21248:SF22">
    <property type="entry name" value="PHOSPHOLIPASE D"/>
    <property type="match status" value="1"/>
</dbReference>
<dbReference type="SUPFAM" id="SSF56024">
    <property type="entry name" value="Phospholipase D/nuclease"/>
    <property type="match status" value="2"/>
</dbReference>
<dbReference type="GO" id="GO:0032049">
    <property type="term" value="P:cardiolipin biosynthetic process"/>
    <property type="evidence" value="ECO:0007669"/>
    <property type="project" value="UniProtKB-ARBA"/>
</dbReference>
<dbReference type="PROSITE" id="PS50035">
    <property type="entry name" value="PLD"/>
    <property type="match status" value="1"/>
</dbReference>
<evidence type="ECO:0000259" key="6">
    <source>
        <dbReference type="PROSITE" id="PS50035"/>
    </source>
</evidence>
<name>A0A2A4B1X6_9SPHN</name>
<dbReference type="GO" id="GO:0030572">
    <property type="term" value="F:phosphatidyltransferase activity"/>
    <property type="evidence" value="ECO:0007669"/>
    <property type="project" value="UniProtKB-ARBA"/>
</dbReference>
<organism evidence="7 8">
    <name type="scientific">Sphingomonas spermidinifaciens</name>
    <dbReference type="NCBI Taxonomy" id="1141889"/>
    <lineage>
        <taxon>Bacteria</taxon>
        <taxon>Pseudomonadati</taxon>
        <taxon>Pseudomonadota</taxon>
        <taxon>Alphaproteobacteria</taxon>
        <taxon>Sphingomonadales</taxon>
        <taxon>Sphingomonadaceae</taxon>
        <taxon>Sphingomonas</taxon>
    </lineage>
</organism>
<keyword evidence="8" id="KW-1185">Reference proteome</keyword>
<keyword evidence="4" id="KW-0964">Secreted</keyword>
<comment type="caution">
    <text evidence="7">The sequence shown here is derived from an EMBL/GenBank/DDBJ whole genome shotgun (WGS) entry which is preliminary data.</text>
</comment>
<dbReference type="EMBL" id="NWMW01000002">
    <property type="protein sequence ID" value="PCD01942.1"/>
    <property type="molecule type" value="Genomic_DNA"/>
</dbReference>
<evidence type="ECO:0000256" key="4">
    <source>
        <dbReference type="ARBA" id="ARBA00022525"/>
    </source>
</evidence>
<dbReference type="GO" id="GO:0005576">
    <property type="term" value="C:extracellular region"/>
    <property type="evidence" value="ECO:0007669"/>
    <property type="project" value="UniProtKB-SubCell"/>
</dbReference>
<dbReference type="InterPro" id="IPR025202">
    <property type="entry name" value="PLD-like_dom"/>
</dbReference>
<dbReference type="AlphaFoldDB" id="A0A2A4B1X6"/>
<evidence type="ECO:0000313" key="7">
    <source>
        <dbReference type="EMBL" id="PCD01942.1"/>
    </source>
</evidence>
<reference evidence="7 8" key="1">
    <citation type="submission" date="2017-09" db="EMBL/GenBank/DDBJ databases">
        <title>Sphingomonas spermidinifaciens 9NM-10, whole genome shotgun sequence.</title>
        <authorList>
            <person name="Feng G."/>
            <person name="Zhu H."/>
        </authorList>
    </citation>
    <scope>NUCLEOTIDE SEQUENCE [LARGE SCALE GENOMIC DNA]</scope>
    <source>
        <strain evidence="7 8">9NM-10</strain>
    </source>
</reference>
<evidence type="ECO:0000256" key="5">
    <source>
        <dbReference type="ARBA" id="ARBA00029594"/>
    </source>
</evidence>
<sequence length="400" mass="44724">MAEPPEQPTFVVAGNAIRLLDTGPRRMQALLDLIGGAQQTLRVLYYIYEDDEAGRAVGAALIAAATRGVQVSLIVDGLGSEPAARAHFFAPLEAAGIEVCRFIPRYGRKYLLRNHQKLALADESRVIIGGFNIKADYFGVPDAAGEAWRDLGLHLDGPAAGRLARYFDALARWSRNERAPVRTLARVLRRYSEAEGEVRWLMGGPARRLSPWARAIRREIRAAAIAGERIDLIAAYFAPGPSMLRRLRRAARRGVVNVVLPAVTDNYMAIWASRFTYAGLLRRGVRIWEYQATKLHTKLVAIGGVVHIGSANFDIRSLFLNLELMLRIENPAFTAHVRAYVDGEIADSRRITREDHRAAMTLWTRLKQAAAYAVMAVIDPQISRRLIAWGERRRPQRSDR</sequence>
<evidence type="ECO:0000256" key="2">
    <source>
        <dbReference type="ARBA" id="ARBA00004613"/>
    </source>
</evidence>
<dbReference type="PANTHER" id="PTHR21248">
    <property type="entry name" value="CARDIOLIPIN SYNTHASE"/>
    <property type="match status" value="1"/>
</dbReference>
<evidence type="ECO:0000256" key="3">
    <source>
        <dbReference type="ARBA" id="ARBA00018392"/>
    </source>
</evidence>
<evidence type="ECO:0000313" key="8">
    <source>
        <dbReference type="Proteomes" id="UP000218366"/>
    </source>
</evidence>
<gene>
    <name evidence="7" type="ORF">COC42_10585</name>
</gene>
<evidence type="ECO:0000256" key="1">
    <source>
        <dbReference type="ARBA" id="ARBA00003145"/>
    </source>
</evidence>
<dbReference type="InterPro" id="IPR001736">
    <property type="entry name" value="PLipase_D/transphosphatidylase"/>
</dbReference>
<dbReference type="Gene3D" id="3.30.870.10">
    <property type="entry name" value="Endonuclease Chain A"/>
    <property type="match status" value="2"/>
</dbReference>
<comment type="subcellular location">
    <subcellularLocation>
        <location evidence="2">Secreted</location>
    </subcellularLocation>
</comment>
<dbReference type="RefSeq" id="WP_096343320.1">
    <property type="nucleotide sequence ID" value="NZ_NWMW01000002.1"/>
</dbReference>
<dbReference type="Pfam" id="PF13091">
    <property type="entry name" value="PLDc_2"/>
    <property type="match status" value="2"/>
</dbReference>